<dbReference type="OrthoDB" id="8613538at2"/>
<evidence type="ECO:0000313" key="6">
    <source>
        <dbReference type="Proteomes" id="UP000199309"/>
    </source>
</evidence>
<dbReference type="RefSeq" id="WP_091653079.1">
    <property type="nucleotide sequence ID" value="NZ_FNHQ01000052.1"/>
</dbReference>
<feature type="coiled-coil region" evidence="2">
    <location>
        <begin position="248"/>
        <end position="275"/>
    </location>
</feature>
<organism evidence="5 6">
    <name type="scientific">Megasphaera paucivorans</name>
    <dbReference type="NCBI Taxonomy" id="349095"/>
    <lineage>
        <taxon>Bacteria</taxon>
        <taxon>Bacillati</taxon>
        <taxon>Bacillota</taxon>
        <taxon>Negativicutes</taxon>
        <taxon>Veillonellales</taxon>
        <taxon>Veillonellaceae</taxon>
        <taxon>Megasphaera</taxon>
    </lineage>
</organism>
<dbReference type="Pfam" id="PF00497">
    <property type="entry name" value="SBP_bac_3"/>
    <property type="match status" value="1"/>
</dbReference>
<keyword evidence="2" id="KW-0175">Coiled coil</keyword>
<dbReference type="SUPFAM" id="SSF53850">
    <property type="entry name" value="Periplasmic binding protein-like II"/>
    <property type="match status" value="1"/>
</dbReference>
<keyword evidence="6" id="KW-1185">Reference proteome</keyword>
<dbReference type="PANTHER" id="PTHR35936">
    <property type="entry name" value="MEMBRANE-BOUND LYTIC MUREIN TRANSGLYCOSYLASE F"/>
    <property type="match status" value="1"/>
</dbReference>
<sequence length="292" mass="32838">MDIKKLGKEMLAVLLIGTTAITLAACGKSETKETAAGTDGAKKVITVAHTNYYVPYDYVNDKGESDGFEVAVMKEVAKKLPQYEFKFVPTSDDDLLIGVESGKYTVGTKGIWKTPAREKKYIFPKNYIGASVIGLVIRKDTADKIKDMESFAAYSGKLVPIAPQNAQYAVVEEYNKSHPDKQIKLVPSEAFKVSDAYTWVMEGRYDAYFEVELNYKNNVLNKNGSYHQFADNVSYIRYKGIPTYPLFNKKEQKFADEYDKAIEELRAEGKIAELENKYFGESLSNYIGDSDK</sequence>
<name>A0A1H0BKI5_9FIRM</name>
<proteinExistence type="predicted"/>
<dbReference type="EMBL" id="FNHQ01000052">
    <property type="protein sequence ID" value="SDN46179.1"/>
    <property type="molecule type" value="Genomic_DNA"/>
</dbReference>
<reference evidence="5 6" key="1">
    <citation type="submission" date="2016-10" db="EMBL/GenBank/DDBJ databases">
        <authorList>
            <person name="de Groot N.N."/>
        </authorList>
    </citation>
    <scope>NUCLEOTIDE SEQUENCE [LARGE SCALE GENOMIC DNA]</scope>
    <source>
        <strain evidence="5 6">DSM 16981</strain>
    </source>
</reference>
<keyword evidence="1 3" id="KW-0732">Signal</keyword>
<feature type="chain" id="PRO_5039235378" evidence="3">
    <location>
        <begin position="25"/>
        <end position="292"/>
    </location>
</feature>
<dbReference type="Proteomes" id="UP000199309">
    <property type="component" value="Unassembled WGS sequence"/>
</dbReference>
<dbReference type="SMART" id="SM00062">
    <property type="entry name" value="PBPb"/>
    <property type="match status" value="1"/>
</dbReference>
<evidence type="ECO:0000256" key="2">
    <source>
        <dbReference type="SAM" id="Coils"/>
    </source>
</evidence>
<feature type="signal peptide" evidence="3">
    <location>
        <begin position="1"/>
        <end position="24"/>
    </location>
</feature>
<evidence type="ECO:0000313" key="5">
    <source>
        <dbReference type="EMBL" id="SDN46179.1"/>
    </source>
</evidence>
<evidence type="ECO:0000256" key="3">
    <source>
        <dbReference type="SAM" id="SignalP"/>
    </source>
</evidence>
<gene>
    <name evidence="5" type="ORF">SAMN05660299_02755</name>
</gene>
<evidence type="ECO:0000256" key="1">
    <source>
        <dbReference type="ARBA" id="ARBA00022729"/>
    </source>
</evidence>
<evidence type="ECO:0000259" key="4">
    <source>
        <dbReference type="SMART" id="SM00062"/>
    </source>
</evidence>
<dbReference type="PANTHER" id="PTHR35936:SF18">
    <property type="entry name" value="L-CYSTINE-BINDING PROTEIN TCYJ"/>
    <property type="match status" value="1"/>
</dbReference>
<dbReference type="STRING" id="349095.SAMN05660299_02755"/>
<dbReference type="PROSITE" id="PS51257">
    <property type="entry name" value="PROKAR_LIPOPROTEIN"/>
    <property type="match status" value="1"/>
</dbReference>
<dbReference type="InterPro" id="IPR001638">
    <property type="entry name" value="Solute-binding_3/MltF_N"/>
</dbReference>
<feature type="domain" description="Solute-binding protein family 3/N-terminal" evidence="4">
    <location>
        <begin position="44"/>
        <end position="282"/>
    </location>
</feature>
<accession>A0A1H0BKI5</accession>
<dbReference type="Gene3D" id="3.40.190.10">
    <property type="entry name" value="Periplasmic binding protein-like II"/>
    <property type="match status" value="2"/>
</dbReference>
<dbReference type="AlphaFoldDB" id="A0A1H0BKI5"/>
<protein>
    <submittedName>
        <fullName evidence="5">Amino acid ABC transporter substrate-binding protein, PAAT family (TC 3.A.1.3.-)</fullName>
    </submittedName>
</protein>